<evidence type="ECO:0000256" key="3">
    <source>
        <dbReference type="ARBA" id="ARBA00022833"/>
    </source>
</evidence>
<dbReference type="PROSITE" id="PS51891">
    <property type="entry name" value="CENP_V_GFA"/>
    <property type="match status" value="1"/>
</dbReference>
<evidence type="ECO:0000256" key="2">
    <source>
        <dbReference type="ARBA" id="ARBA00022723"/>
    </source>
</evidence>
<comment type="similarity">
    <text evidence="1">Belongs to the Gfa family.</text>
</comment>
<keyword evidence="2" id="KW-0479">Metal-binding</keyword>
<dbReference type="GO" id="GO:0016846">
    <property type="term" value="F:carbon-sulfur lyase activity"/>
    <property type="evidence" value="ECO:0007669"/>
    <property type="project" value="InterPro"/>
</dbReference>
<feature type="domain" description="CENP-V/GFA" evidence="5">
    <location>
        <begin position="1"/>
        <end position="98"/>
    </location>
</feature>
<dbReference type="EMBL" id="NKHU02000340">
    <property type="protein sequence ID" value="RHZ44312.1"/>
    <property type="molecule type" value="Genomic_DNA"/>
</dbReference>
<keyword evidence="4" id="KW-1133">Transmembrane helix</keyword>
<dbReference type="Pfam" id="PF04828">
    <property type="entry name" value="GFA"/>
    <property type="match status" value="1"/>
</dbReference>
<dbReference type="InterPro" id="IPR006913">
    <property type="entry name" value="CENP-V/GFA"/>
</dbReference>
<keyword evidence="7" id="KW-1185">Reference proteome</keyword>
<dbReference type="GO" id="GO:0006629">
    <property type="term" value="P:lipid metabolic process"/>
    <property type="evidence" value="ECO:0007669"/>
    <property type="project" value="InterPro"/>
</dbReference>
<dbReference type="VEuPathDB" id="FungiDB:CDV56_102621"/>
<evidence type="ECO:0000256" key="4">
    <source>
        <dbReference type="SAM" id="Phobius"/>
    </source>
</evidence>
<dbReference type="InterPro" id="IPR011057">
    <property type="entry name" value="Mss4-like_sf"/>
</dbReference>
<dbReference type="AlphaFoldDB" id="A0A397FZU4"/>
<dbReference type="RefSeq" id="XP_026610252.1">
    <property type="nucleotide sequence ID" value="XM_026756240.1"/>
</dbReference>
<dbReference type="SUPFAM" id="SSF51316">
    <property type="entry name" value="Mss4-like"/>
    <property type="match status" value="1"/>
</dbReference>
<feature type="transmembrane region" description="Helical" evidence="4">
    <location>
        <begin position="377"/>
        <end position="402"/>
    </location>
</feature>
<dbReference type="STRING" id="41047.A0A397FZU4"/>
<keyword evidence="4" id="KW-0812">Transmembrane</keyword>
<sequence>MEAACVVPSPIPPAWTGSAFTSNVIVPRDSFKVTKGTPRSYDVTGDSGKINKHFFCGDCGSSLYSELEIMSDKTGIKAGTLDGGEAHLRNKVDVEFYVKDRVHYLNALDNAKQEPRLGYIDPNLTRSDLLVLQTLLSDIQAQSSGPKQTLKYVPSQQNSQYKSVPEQLEAFNNPQHVDFEPTVTMTWEIADLRAKLPSAVDQWLLQPYIQLGRRVVRVETDVVMLTHLILYFTTSVPSAVYLYYHFTWLHGVLHWIMQSYYVGTYTLMMHQHIHMGGILAKRFWLFDSLFPYITNPLMGHTWNSYYYHHVKHHHVEGNGPDDLSSTVRYQRDEMYDFLCYVGRFLFLVWFELPRYFFRKGQFFQGLKAGFWEIGNYLFIYAMYRFVNARATLFVFILPLFLLRLGLMVGNWGQHAFVDETDPNSDFRSSITLIDVPSNRFCFNDGYHTSHHLNPRRHWREHPVAFLKQRDRYASEHALVFRNIDYLMITYRLIRKDYMHLAKCLVPMGDQIPMSLEERAAMLETKTRKFTEAEIARKFGMSRSQS</sequence>
<organism evidence="6 7">
    <name type="scientific">Aspergillus thermomutatus</name>
    <name type="common">Neosartorya pseudofischeri</name>
    <dbReference type="NCBI Taxonomy" id="41047"/>
    <lineage>
        <taxon>Eukaryota</taxon>
        <taxon>Fungi</taxon>
        <taxon>Dikarya</taxon>
        <taxon>Ascomycota</taxon>
        <taxon>Pezizomycotina</taxon>
        <taxon>Eurotiomycetes</taxon>
        <taxon>Eurotiomycetidae</taxon>
        <taxon>Eurotiales</taxon>
        <taxon>Aspergillaceae</taxon>
        <taxon>Aspergillus</taxon>
        <taxon>Aspergillus subgen. Fumigati</taxon>
    </lineage>
</organism>
<dbReference type="GO" id="GO:0046872">
    <property type="term" value="F:metal ion binding"/>
    <property type="evidence" value="ECO:0007669"/>
    <property type="project" value="UniProtKB-KW"/>
</dbReference>
<keyword evidence="3" id="KW-0862">Zinc</keyword>
<feature type="transmembrane region" description="Helical" evidence="4">
    <location>
        <begin position="248"/>
        <end position="268"/>
    </location>
</feature>
<keyword evidence="4" id="KW-0472">Membrane</keyword>
<proteinExistence type="inferred from homology"/>
<evidence type="ECO:0000313" key="6">
    <source>
        <dbReference type="EMBL" id="RHZ44312.1"/>
    </source>
</evidence>
<dbReference type="GeneID" id="38124595"/>
<dbReference type="Gene3D" id="3.90.1590.10">
    <property type="entry name" value="glutathione-dependent formaldehyde- activating enzyme (gfa)"/>
    <property type="match status" value="1"/>
</dbReference>
<feature type="transmembrane region" description="Helical" evidence="4">
    <location>
        <begin position="222"/>
        <end position="242"/>
    </location>
</feature>
<evidence type="ECO:0000313" key="7">
    <source>
        <dbReference type="Proteomes" id="UP000215305"/>
    </source>
</evidence>
<dbReference type="PANTHER" id="PTHR36459:SF1">
    <property type="entry name" value="FATTY ACID DESATURASE DOMAIN-CONTAINING PROTEIN-RELATED"/>
    <property type="match status" value="1"/>
</dbReference>
<protein>
    <recommendedName>
        <fullName evidence="5">CENP-V/GFA domain-containing protein</fullName>
    </recommendedName>
</protein>
<dbReference type="Proteomes" id="UP000215305">
    <property type="component" value="Unassembled WGS sequence"/>
</dbReference>
<gene>
    <name evidence="6" type="ORF">CDV56_102621</name>
</gene>
<dbReference type="PANTHER" id="PTHR36459">
    <property type="entry name" value="ORF"/>
    <property type="match status" value="1"/>
</dbReference>
<evidence type="ECO:0000259" key="5">
    <source>
        <dbReference type="PROSITE" id="PS51891"/>
    </source>
</evidence>
<name>A0A397FZU4_ASPTH</name>
<reference evidence="6" key="1">
    <citation type="submission" date="2018-08" db="EMBL/GenBank/DDBJ databases">
        <title>Draft genome sequence of azole-resistant Aspergillus thermomutatus (Neosartorya pseudofischeri) strain HMR AF 39, isolated from a human nasal aspirate.</title>
        <authorList>
            <person name="Parent-Michaud M."/>
            <person name="Dufresne P.J."/>
            <person name="Fournier E."/>
            <person name="Martineau C."/>
            <person name="Moreira S."/>
            <person name="Perkins V."/>
            <person name="De Repentigny L."/>
            <person name="Dufresne S.F."/>
        </authorList>
    </citation>
    <scope>NUCLEOTIDE SEQUENCE [LARGE SCALE GENOMIC DNA]</scope>
    <source>
        <strain evidence="6">HMR AF 39</strain>
    </source>
</reference>
<evidence type="ECO:0000256" key="1">
    <source>
        <dbReference type="ARBA" id="ARBA00005495"/>
    </source>
</evidence>
<dbReference type="Pfam" id="PF00487">
    <property type="entry name" value="FA_desaturase"/>
    <property type="match status" value="1"/>
</dbReference>
<accession>A0A397FZU4</accession>
<comment type="caution">
    <text evidence="6">The sequence shown here is derived from an EMBL/GenBank/DDBJ whole genome shotgun (WGS) entry which is preliminary data.</text>
</comment>
<dbReference type="OrthoDB" id="1470350at2759"/>
<dbReference type="InterPro" id="IPR005804">
    <property type="entry name" value="FA_desaturase_dom"/>
</dbReference>